<proteinExistence type="predicted"/>
<dbReference type="Proteomes" id="UP001357973">
    <property type="component" value="Chromosome"/>
</dbReference>
<dbReference type="EMBL" id="QRVT01000002">
    <property type="protein sequence ID" value="RGS65092.1"/>
    <property type="molecule type" value="Genomic_DNA"/>
</dbReference>
<sequence length="76" mass="8424">MSGQLLNPPAPPEQRKTVFDPRTIMLGLTGYAIQVGEHDARLVRLHEDGKTILTEVDAKTTETFAYHLYDAIGGTR</sequence>
<dbReference type="AlphaFoldDB" id="A0A173ZSB9"/>
<protein>
    <submittedName>
        <fullName evidence="2">Uncharacterized protein</fullName>
    </submittedName>
</protein>
<keyword evidence="6" id="KW-1185">Reference proteome</keyword>
<reference evidence="2 4" key="1">
    <citation type="submission" date="2015-09" db="EMBL/GenBank/DDBJ databases">
        <authorList>
            <consortium name="Pathogen Informatics"/>
        </authorList>
    </citation>
    <scope>NUCLEOTIDE SEQUENCE [LARGE SCALE GENOMIC DNA]</scope>
    <source>
        <strain evidence="2 4">2789STDY5608824</strain>
    </source>
</reference>
<organism evidence="2 4">
    <name type="scientific">Bifidobacterium adolescentis</name>
    <dbReference type="NCBI Taxonomy" id="1680"/>
    <lineage>
        <taxon>Bacteria</taxon>
        <taxon>Bacillati</taxon>
        <taxon>Actinomycetota</taxon>
        <taxon>Actinomycetes</taxon>
        <taxon>Bifidobacteriales</taxon>
        <taxon>Bifidobacteriaceae</taxon>
        <taxon>Bifidobacterium</taxon>
    </lineage>
</organism>
<reference evidence="3 5" key="2">
    <citation type="submission" date="2018-08" db="EMBL/GenBank/DDBJ databases">
        <title>A genome reference for cultivated species of the human gut microbiota.</title>
        <authorList>
            <person name="Zou Y."/>
            <person name="Xue W."/>
            <person name="Luo G."/>
        </authorList>
    </citation>
    <scope>NUCLEOTIDE SEQUENCE [LARGE SCALE GENOMIC DNA]</scope>
    <source>
        <strain evidence="3 5">AF21-27</strain>
    </source>
</reference>
<evidence type="ECO:0000313" key="6">
    <source>
        <dbReference type="Proteomes" id="UP001357973"/>
    </source>
</evidence>
<name>A0A173ZSB9_BIFAD</name>
<evidence type="ECO:0000313" key="4">
    <source>
        <dbReference type="Proteomes" id="UP000095647"/>
    </source>
</evidence>
<dbReference type="Proteomes" id="UP000285462">
    <property type="component" value="Unassembled WGS sequence"/>
</dbReference>
<accession>A0A173ZSB9</accession>
<evidence type="ECO:0000313" key="2">
    <source>
        <dbReference type="EMBL" id="CUN78125.1"/>
    </source>
</evidence>
<evidence type="ECO:0000313" key="5">
    <source>
        <dbReference type="Proteomes" id="UP000285462"/>
    </source>
</evidence>
<dbReference type="RefSeq" id="WP_055680435.1">
    <property type="nucleotide sequence ID" value="NZ_AP028457.1"/>
</dbReference>
<dbReference type="EMBL" id="AP028457">
    <property type="protein sequence ID" value="BEK82721.1"/>
    <property type="molecule type" value="Genomic_DNA"/>
</dbReference>
<dbReference type="EMBL" id="CYYI01000004">
    <property type="protein sequence ID" value="CUN78125.1"/>
    <property type="molecule type" value="Genomic_DNA"/>
</dbReference>
<evidence type="ECO:0000313" key="3">
    <source>
        <dbReference type="EMBL" id="RGS65092.1"/>
    </source>
</evidence>
<evidence type="ECO:0000313" key="1">
    <source>
        <dbReference type="EMBL" id="BEK82721.1"/>
    </source>
</evidence>
<dbReference type="Proteomes" id="UP000095647">
    <property type="component" value="Unassembled WGS sequence"/>
</dbReference>
<reference evidence="1 6" key="3">
    <citation type="submission" date="2023-06" db="EMBL/GenBank/DDBJ databases">
        <title>Complete Genome Sequences of Bifidobacterium faecale strain JCM19861T was isolated from human faeces by Jung-Hye Choi et al. (2014).</title>
        <authorList>
            <person name="Okuhama S."/>
            <person name="Takahashi H."/>
            <person name="Imaizumi K."/>
            <person name="Nakayama S."/>
            <person name="Ogata Y."/>
            <person name="Suda W."/>
        </authorList>
    </citation>
    <scope>NUCLEOTIDE SEQUENCE [LARGE SCALE GENOMIC DNA]</scope>
    <source>
        <strain evidence="1 6">JCM 19861</strain>
    </source>
</reference>
<gene>
    <name evidence="1" type="ORF">B19861_06630</name>
    <name evidence="3" type="ORF">DWX79_05700</name>
    <name evidence="2" type="ORF">ERS852382_01333</name>
</gene>